<evidence type="ECO:0000313" key="2">
    <source>
        <dbReference type="Proteomes" id="UP001519287"/>
    </source>
</evidence>
<dbReference type="EMBL" id="JAGGLB010000024">
    <property type="protein sequence ID" value="MBP1994274.1"/>
    <property type="molecule type" value="Genomic_DNA"/>
</dbReference>
<organism evidence="1 2">
    <name type="scientific">Paenibacillus eucommiae</name>
    <dbReference type="NCBI Taxonomy" id="1355755"/>
    <lineage>
        <taxon>Bacteria</taxon>
        <taxon>Bacillati</taxon>
        <taxon>Bacillota</taxon>
        <taxon>Bacilli</taxon>
        <taxon>Bacillales</taxon>
        <taxon>Paenibacillaceae</taxon>
        <taxon>Paenibacillus</taxon>
    </lineage>
</organism>
<keyword evidence="2" id="KW-1185">Reference proteome</keyword>
<protein>
    <submittedName>
        <fullName evidence="1">Uncharacterized protein</fullName>
    </submittedName>
</protein>
<proteinExistence type="predicted"/>
<comment type="caution">
    <text evidence="1">The sequence shown here is derived from an EMBL/GenBank/DDBJ whole genome shotgun (WGS) entry which is preliminary data.</text>
</comment>
<evidence type="ECO:0000313" key="1">
    <source>
        <dbReference type="EMBL" id="MBP1994274.1"/>
    </source>
</evidence>
<gene>
    <name evidence="1" type="ORF">J2Z66_005910</name>
</gene>
<dbReference type="Proteomes" id="UP001519287">
    <property type="component" value="Unassembled WGS sequence"/>
</dbReference>
<sequence>MQLTALCRNVTVKRDQEESMTLSKQFGYRGFMEKFRDQGRAPGLLFYIPLYGGEAL</sequence>
<name>A0ABS4J645_9BACL</name>
<accession>A0ABS4J645</accession>
<reference evidence="1 2" key="1">
    <citation type="submission" date="2021-03" db="EMBL/GenBank/DDBJ databases">
        <title>Genomic Encyclopedia of Type Strains, Phase IV (KMG-IV): sequencing the most valuable type-strain genomes for metagenomic binning, comparative biology and taxonomic classification.</title>
        <authorList>
            <person name="Goeker M."/>
        </authorList>
    </citation>
    <scope>NUCLEOTIDE SEQUENCE [LARGE SCALE GENOMIC DNA]</scope>
    <source>
        <strain evidence="1 2">DSM 26048</strain>
    </source>
</reference>